<dbReference type="PANTHER" id="PTHR32303">
    <property type="entry name" value="QUINOPROTEIN ALCOHOL DEHYDROGENASE (CYTOCHROME C)"/>
    <property type="match status" value="1"/>
</dbReference>
<accession>A0ABX8NCS6</accession>
<evidence type="ECO:0000256" key="1">
    <source>
        <dbReference type="SAM" id="Phobius"/>
    </source>
</evidence>
<feature type="transmembrane region" description="Helical" evidence="1">
    <location>
        <begin position="34"/>
        <end position="51"/>
    </location>
</feature>
<proteinExistence type="predicted"/>
<sequence length="790" mass="84474">MGRAWLATLGAVILLAGLYFIGGGGWLAWLGGSWYFLSAGVILVAAGGLIIRRRMLGVVLIAAVVAYTAIWALVDVGLQFWPLLSRLFAFAIIGAAVAFSVPLFSRTRKTRIAGVAFGAVASVGVVVTAVSAFEPKNIIRDAESVAAAQQVKPQNDEKEPGDWKAWAGDTHGSRFSRVGDITPANVKDLQVAWTAHTGEAVVPGVGDAEDQNTPLQVGDNLYVCTTYSTVISFNIDTGKENWRYAAGKGNSTYQRCRGMAYFDATTAKKVADVPGVAADATLNASVSPQRLIFPTGDGRLMAIDANTGKPVANFGDNGAVDLKAGMGEVKPGYYQQSSTPLVAGNLVIVGGRVIDNFETNEPPGVVRAFDAVTGTLVWAWDPGNPAVTREPLSPEGYTRGTPNVWVAMSYDAELGMVYLPTGNATPDFWAGFRTDADDKYGSSIVAVKVGTGRPAWSFQTVHHDIWDFDVTGQPLIYDIPNDDGSVSKALSVTSKTGMIYLLDRTNGKPLADIEERPVPQGNLAGERYSPTQPYSVGMPNIGNEVLKESDMWGATPFDQLICRIIFKSSRYEGVFTPPGEDWAIQYPGSLGGMNWGGVSVDPTTHLMFINDLRLGLHYNMVPAKDIPPGTGSSEGMGIIVQKGTPFGTWRERFMSPLGVPCQAPPFGTLSAVNLKTHKLVWQVPVGTVQDTGPLNIPTGLKLPLGMPTLGPSLATKSGLLFFAGTQDFYLRAYNSRTGEELWKSRLPVGSQSGPITYRSEKTGKQYVVIFAGGSPHSDKRGDSVVAYALP</sequence>
<dbReference type="NCBIfam" id="TIGR03074">
    <property type="entry name" value="PQQ_membr_DH"/>
    <property type="match status" value="1"/>
</dbReference>
<dbReference type="InterPro" id="IPR002372">
    <property type="entry name" value="PQQ_rpt_dom"/>
</dbReference>
<keyword evidence="4" id="KW-1185">Reference proteome</keyword>
<gene>
    <name evidence="3" type="ORF">KSS94_12110</name>
</gene>
<organism evidence="3 4">
    <name type="scientific">Pseudomonas fakonensis</name>
    <dbReference type="NCBI Taxonomy" id="2842355"/>
    <lineage>
        <taxon>Bacteria</taxon>
        <taxon>Pseudomonadati</taxon>
        <taxon>Pseudomonadota</taxon>
        <taxon>Gammaproteobacteria</taxon>
        <taxon>Pseudomonadales</taxon>
        <taxon>Pseudomonadaceae</taxon>
        <taxon>Pseudomonas</taxon>
    </lineage>
</organism>
<dbReference type="InterPro" id="IPR017511">
    <property type="entry name" value="PQQ_mDH"/>
</dbReference>
<evidence type="ECO:0000313" key="3">
    <source>
        <dbReference type="EMBL" id="QXH54184.1"/>
    </source>
</evidence>
<name>A0ABX8NCS6_9PSED</name>
<dbReference type="GO" id="GO:0016491">
    <property type="term" value="F:oxidoreductase activity"/>
    <property type="evidence" value="ECO:0007669"/>
    <property type="project" value="UniProtKB-KW"/>
</dbReference>
<feature type="domain" description="Pyrrolo-quinoline quinone repeat" evidence="2">
    <location>
        <begin position="163"/>
        <end position="767"/>
    </location>
</feature>
<dbReference type="SMART" id="SM00564">
    <property type="entry name" value="PQQ"/>
    <property type="match status" value="5"/>
</dbReference>
<feature type="transmembrane region" description="Helical" evidence="1">
    <location>
        <begin position="87"/>
        <end position="105"/>
    </location>
</feature>
<feature type="transmembrane region" description="Helical" evidence="1">
    <location>
        <begin position="7"/>
        <end position="28"/>
    </location>
</feature>
<feature type="transmembrane region" description="Helical" evidence="1">
    <location>
        <begin position="58"/>
        <end position="81"/>
    </location>
</feature>
<dbReference type="InterPro" id="IPR018391">
    <property type="entry name" value="PQQ_b-propeller_rpt"/>
</dbReference>
<dbReference type="Proteomes" id="UP001046350">
    <property type="component" value="Chromosome"/>
</dbReference>
<evidence type="ECO:0000259" key="2">
    <source>
        <dbReference type="Pfam" id="PF01011"/>
    </source>
</evidence>
<protein>
    <submittedName>
        <fullName evidence="3">Membrane-bound PQQ-dependent dehydrogenase, glucose/quinate/shikimate family</fullName>
        <ecNumber evidence="3">1.1.-.-</ecNumber>
    </submittedName>
</protein>
<dbReference type="EC" id="1.1.-.-" evidence="3"/>
<reference evidence="3" key="1">
    <citation type="journal article" date="2021" name="Microorganisms">
        <title>The Ever-Expanding Pseudomonas Genus: Description of 43 New Species and Partition of the Pseudomonas putida Group.</title>
        <authorList>
            <person name="Girard L."/>
            <person name="Lood C."/>
            <person name="Hofte M."/>
            <person name="Vandamme P."/>
            <person name="Rokni-Zadeh H."/>
            <person name="van Noort V."/>
            <person name="Lavigne R."/>
            <person name="De Mot R."/>
        </authorList>
    </citation>
    <scope>NUCLEOTIDE SEQUENCE</scope>
    <source>
        <strain evidence="3">COW40</strain>
    </source>
</reference>
<keyword evidence="1" id="KW-1133">Transmembrane helix</keyword>
<keyword evidence="3" id="KW-0560">Oxidoreductase</keyword>
<evidence type="ECO:0000313" key="4">
    <source>
        <dbReference type="Proteomes" id="UP001046350"/>
    </source>
</evidence>
<dbReference type="PANTHER" id="PTHR32303:SF4">
    <property type="entry name" value="QUINOPROTEIN GLUCOSE DEHYDROGENASE"/>
    <property type="match status" value="1"/>
</dbReference>
<dbReference type="Pfam" id="PF01011">
    <property type="entry name" value="PQQ"/>
    <property type="match status" value="1"/>
</dbReference>
<keyword evidence="1" id="KW-0812">Transmembrane</keyword>
<dbReference type="CDD" id="cd10280">
    <property type="entry name" value="PQQ_mGDH"/>
    <property type="match status" value="1"/>
</dbReference>
<feature type="transmembrane region" description="Helical" evidence="1">
    <location>
        <begin position="112"/>
        <end position="133"/>
    </location>
</feature>
<keyword evidence="1" id="KW-0472">Membrane</keyword>
<dbReference type="EMBL" id="CP077076">
    <property type="protein sequence ID" value="QXH54184.1"/>
    <property type="molecule type" value="Genomic_DNA"/>
</dbReference>